<dbReference type="Proteomes" id="UP000193498">
    <property type="component" value="Unassembled WGS sequence"/>
</dbReference>
<dbReference type="InterPro" id="IPR036390">
    <property type="entry name" value="WH_DNA-bd_sf"/>
</dbReference>
<evidence type="ECO:0000256" key="6">
    <source>
        <dbReference type="RuleBase" id="RU004020"/>
    </source>
</evidence>
<proteinExistence type="inferred from homology"/>
<reference evidence="8 9" key="1">
    <citation type="submission" date="2016-07" db="EMBL/GenBank/DDBJ databases">
        <title>Pervasive Adenine N6-methylation of Active Genes in Fungi.</title>
        <authorList>
            <consortium name="DOE Joint Genome Institute"/>
            <person name="Mondo S.J."/>
            <person name="Dannebaum R.O."/>
            <person name="Kuo R.C."/>
            <person name="Labutti K."/>
            <person name="Haridas S."/>
            <person name="Kuo A."/>
            <person name="Salamov A."/>
            <person name="Ahrendt S.R."/>
            <person name="Lipzen A."/>
            <person name="Sullivan W."/>
            <person name="Andreopoulos W.B."/>
            <person name="Clum A."/>
            <person name="Lindquist E."/>
            <person name="Daum C."/>
            <person name="Ramamoorthy G.K."/>
            <person name="Gryganskyi A."/>
            <person name="Culley D."/>
            <person name="Magnuson J.K."/>
            <person name="James T.Y."/>
            <person name="O'Malley M.A."/>
            <person name="Stajich J.E."/>
            <person name="Spatafora J.W."/>
            <person name="Visel A."/>
            <person name="Grigoriev I.V."/>
        </authorList>
    </citation>
    <scope>NUCLEOTIDE SEQUENCE [LARGE SCALE GENOMIC DNA]</scope>
    <source>
        <strain evidence="8 9">CBS 931.73</strain>
    </source>
</reference>
<keyword evidence="4" id="KW-0804">Transcription</keyword>
<dbReference type="GO" id="GO:0043565">
    <property type="term" value="F:sequence-specific DNA binding"/>
    <property type="evidence" value="ECO:0007669"/>
    <property type="project" value="InterPro"/>
</dbReference>
<dbReference type="STRING" id="1314790.A0A1Y1Z727"/>
<dbReference type="InterPro" id="IPR000232">
    <property type="entry name" value="HSF_DNA-bd"/>
</dbReference>
<dbReference type="InParanoid" id="A0A1Y1Z727"/>
<dbReference type="FunFam" id="1.10.10.10:FF:000027">
    <property type="entry name" value="Heat shock transcription factor 1"/>
    <property type="match status" value="1"/>
</dbReference>
<protein>
    <submittedName>
        <fullName evidence="8">Winged helix DNA-binding domain-containing protein</fullName>
    </submittedName>
</protein>
<dbReference type="GO" id="GO:0005634">
    <property type="term" value="C:nucleus"/>
    <property type="evidence" value="ECO:0007669"/>
    <property type="project" value="UniProtKB-SubCell"/>
</dbReference>
<evidence type="ECO:0000313" key="9">
    <source>
        <dbReference type="Proteomes" id="UP000193498"/>
    </source>
</evidence>
<dbReference type="PRINTS" id="PR00056">
    <property type="entry name" value="HSFDOMAIN"/>
</dbReference>
<gene>
    <name evidence="8" type="ORF">K493DRAFT_344700</name>
</gene>
<dbReference type="SUPFAM" id="SSF46785">
    <property type="entry name" value="Winged helix' DNA-binding domain"/>
    <property type="match status" value="1"/>
</dbReference>
<feature type="domain" description="HSF-type DNA-binding" evidence="7">
    <location>
        <begin position="16"/>
        <end position="119"/>
    </location>
</feature>
<dbReference type="PANTHER" id="PTHR10015">
    <property type="entry name" value="HEAT SHOCK TRANSCRIPTION FACTOR"/>
    <property type="match status" value="1"/>
</dbReference>
<comment type="caution">
    <text evidence="8">The sequence shown here is derived from an EMBL/GenBank/DDBJ whole genome shotgun (WGS) entry which is preliminary data.</text>
</comment>
<evidence type="ECO:0000256" key="5">
    <source>
        <dbReference type="ARBA" id="ARBA00023242"/>
    </source>
</evidence>
<sequence>MPALGSVNTQIPQHKEVSVFVRKLYRMLENDKHAEHIRWNSSGTSFVIPDGPLLAAVVLPQYFKASTFSSFVRQLNNYEFRRISDARKAKNPTSQLASVFTHRNFQRGKYNQLHLIKRSVNRTTRFKSKSHCQDADSDEKAFIPQLISGVDCSSSESEDLRDVKDLGKQAERGLLNPITLSNMGISTIAESPTQACSDCQSLRMEVQVLRQRLRSYEDIFSVNAEQRASIQPLNNDKLPLVAHQPEHPVIKTEEWTLDTSSQEFEIFSRLSWMYDLESPTQTSSLLTSLYDADISQNHSWCDSSYDIGQPASNWDMALRIEDRKRLDAVQITNSLLFHDV</sequence>
<keyword evidence="9" id="KW-1185">Reference proteome</keyword>
<evidence type="ECO:0000256" key="3">
    <source>
        <dbReference type="ARBA" id="ARBA00023125"/>
    </source>
</evidence>
<evidence type="ECO:0000259" key="7">
    <source>
        <dbReference type="SMART" id="SM00415"/>
    </source>
</evidence>
<dbReference type="AlphaFoldDB" id="A0A1Y1Z727"/>
<dbReference type="Gene3D" id="1.10.10.10">
    <property type="entry name" value="Winged helix-like DNA-binding domain superfamily/Winged helix DNA-binding domain"/>
    <property type="match status" value="1"/>
</dbReference>
<evidence type="ECO:0000256" key="2">
    <source>
        <dbReference type="ARBA" id="ARBA00023015"/>
    </source>
</evidence>
<dbReference type="InterPro" id="IPR036388">
    <property type="entry name" value="WH-like_DNA-bd_sf"/>
</dbReference>
<comment type="similarity">
    <text evidence="6">Belongs to the HSF family.</text>
</comment>
<name>A0A1Y1Z727_9FUNG</name>
<accession>A0A1Y1Z727</accession>
<keyword evidence="2" id="KW-0805">Transcription regulation</keyword>
<dbReference type="Pfam" id="PF00447">
    <property type="entry name" value="HSF_DNA-bind"/>
    <property type="match status" value="1"/>
</dbReference>
<organism evidence="8 9">
    <name type="scientific">Basidiobolus meristosporus CBS 931.73</name>
    <dbReference type="NCBI Taxonomy" id="1314790"/>
    <lineage>
        <taxon>Eukaryota</taxon>
        <taxon>Fungi</taxon>
        <taxon>Fungi incertae sedis</taxon>
        <taxon>Zoopagomycota</taxon>
        <taxon>Entomophthoromycotina</taxon>
        <taxon>Basidiobolomycetes</taxon>
        <taxon>Basidiobolales</taxon>
        <taxon>Basidiobolaceae</taxon>
        <taxon>Basidiobolus</taxon>
    </lineage>
</organism>
<evidence type="ECO:0000313" key="8">
    <source>
        <dbReference type="EMBL" id="ORY06098.1"/>
    </source>
</evidence>
<dbReference type="SMART" id="SM00415">
    <property type="entry name" value="HSF"/>
    <property type="match status" value="1"/>
</dbReference>
<evidence type="ECO:0000256" key="1">
    <source>
        <dbReference type="ARBA" id="ARBA00004123"/>
    </source>
</evidence>
<evidence type="ECO:0000256" key="4">
    <source>
        <dbReference type="ARBA" id="ARBA00023163"/>
    </source>
</evidence>
<comment type="subcellular location">
    <subcellularLocation>
        <location evidence="1">Nucleus</location>
    </subcellularLocation>
</comment>
<dbReference type="OrthoDB" id="60033at2759"/>
<dbReference type="PANTHER" id="PTHR10015:SF206">
    <property type="entry name" value="HSF-TYPE DNA-BINDING DOMAIN-CONTAINING PROTEIN"/>
    <property type="match status" value="1"/>
</dbReference>
<keyword evidence="3 8" id="KW-0238">DNA-binding</keyword>
<dbReference type="EMBL" id="MCFE01000019">
    <property type="protein sequence ID" value="ORY06098.1"/>
    <property type="molecule type" value="Genomic_DNA"/>
</dbReference>
<keyword evidence="5" id="KW-0539">Nucleus</keyword>
<dbReference type="GO" id="GO:0003700">
    <property type="term" value="F:DNA-binding transcription factor activity"/>
    <property type="evidence" value="ECO:0007669"/>
    <property type="project" value="InterPro"/>
</dbReference>